<evidence type="ECO:0000313" key="3">
    <source>
        <dbReference type="Proteomes" id="UP000002412"/>
    </source>
</evidence>
<feature type="transmembrane region" description="Helical" evidence="1">
    <location>
        <begin position="7"/>
        <end position="25"/>
    </location>
</feature>
<dbReference type="RefSeq" id="WP_012105782.1">
    <property type="nucleotide sequence ID" value="NC_009708.1"/>
</dbReference>
<keyword evidence="1" id="KW-0812">Transmembrane</keyword>
<dbReference type="Proteomes" id="UP000002412">
    <property type="component" value="Chromosome"/>
</dbReference>
<evidence type="ECO:0008006" key="4">
    <source>
        <dbReference type="Google" id="ProtNLM"/>
    </source>
</evidence>
<name>A0A0U1R2A2_YERP3</name>
<dbReference type="NCBIfam" id="TIGR03752">
    <property type="entry name" value="conj_TIGR03752"/>
    <property type="match status" value="1"/>
</dbReference>
<dbReference type="EMBL" id="CP000720">
    <property type="protein sequence ID" value="ABS49380.1"/>
    <property type="molecule type" value="Genomic_DNA"/>
</dbReference>
<proteinExistence type="predicted"/>
<evidence type="ECO:0000256" key="1">
    <source>
        <dbReference type="SAM" id="Phobius"/>
    </source>
</evidence>
<keyword evidence="1" id="KW-1133">Transmembrane helix</keyword>
<accession>A0A0U1R2A2</accession>
<organism evidence="2 3">
    <name type="scientific">Yersinia pseudotuberculosis serotype O:1b (strain IP 31758)</name>
    <dbReference type="NCBI Taxonomy" id="349747"/>
    <lineage>
        <taxon>Bacteria</taxon>
        <taxon>Pseudomonadati</taxon>
        <taxon>Pseudomonadota</taxon>
        <taxon>Gammaproteobacteria</taxon>
        <taxon>Enterobacterales</taxon>
        <taxon>Yersiniaceae</taxon>
        <taxon>Yersinia</taxon>
    </lineage>
</organism>
<dbReference type="KEGG" id="ypi:YpsIP31758_3707"/>
<reference evidence="2 3" key="1">
    <citation type="journal article" date="2007" name="PLoS Genet.">
        <title>The complete genome sequence of Yersinia pseudotuberculosis IP31758, the causative agent of Far East scarlet-like fever.</title>
        <authorList>
            <person name="Eppinger M."/>
            <person name="Rosovitz M.J."/>
            <person name="Fricke W.F."/>
            <person name="Rasko D.A."/>
            <person name="Kokorina G."/>
            <person name="Fayolle C."/>
            <person name="Lindler L.E."/>
            <person name="Carniel E."/>
            <person name="Ravel J."/>
        </authorList>
    </citation>
    <scope>NUCLEOTIDE SEQUENCE [LARGE SCALE GENOMIC DNA]</scope>
    <source>
        <strain evidence="2 3">IP 31758</strain>
    </source>
</reference>
<sequence length="505" mass="53602">MKIKSNVLVKFLVPLVILGAVLIGVKTYSTGGEKSTALVNASNVLADLTPDDLKAIGIEGDTPQDTLRTLVGSLKMVTTRQNQLDADNKALADESKTLKQADQNIDERINQAIAAYQADANKDQGQLKGQVREMTIQIGDLMQKLKAEGWAAKHLAAGSDIPVGLGLASGGNAVSVLDNDSLQWTENLQWSEPQDGVAIDVTGKPVGESNHNIASRNIANSFTFATSFLDDNAITRQKAELANQTNYRQILNDNHAAEGSVEPVYTLPENSTLIGSRAMTALLGRVPIDGKVTDPYPFKVLIGKENLTANGIDLPDIQGAIVSGSATGDWTLSCVRGSVTSITFVFTDGTVRTLPRQTEGHQNNNNGSSIGWLSDENGIPCLSGERKSNAATWLPTLFALSASAAAGEVLAQSQNTAQTNANGGVTSTLTGDAGQAVMGKALSGGMQAAAEWVKGRYGQTFDAIYVPPGVKVAVHITRQLAIDYEEKGRKVKHDFRLNQTETGMD</sequence>
<evidence type="ECO:0000313" key="2">
    <source>
        <dbReference type="EMBL" id="ABS49380.1"/>
    </source>
</evidence>
<dbReference type="HOGENOM" id="CLU_041117_0_0_6"/>
<gene>
    <name evidence="2" type="ordered locus">YpsIP31758_3707</name>
</gene>
<dbReference type="InterPro" id="IPR021207">
    <property type="entry name" value="Integr_conj_element_PFL4705"/>
</dbReference>
<keyword evidence="1" id="KW-0472">Membrane</keyword>
<dbReference type="AlphaFoldDB" id="A0A0U1R2A2"/>
<protein>
    <recommendedName>
        <fullName evidence="4">Integrating conjugative element protein, PFL_4705 family</fullName>
    </recommendedName>
</protein>